<name>A0ABU9WA08_9BURK</name>
<evidence type="ECO:0000313" key="2">
    <source>
        <dbReference type="EMBL" id="MEN2468875.1"/>
    </source>
</evidence>
<proteinExistence type="predicted"/>
<evidence type="ECO:0000313" key="3">
    <source>
        <dbReference type="Proteomes" id="UP001466933"/>
    </source>
</evidence>
<keyword evidence="3" id="KW-1185">Reference proteome</keyword>
<dbReference type="EMBL" id="JBCPYA010000001">
    <property type="protein sequence ID" value="MEN2468875.1"/>
    <property type="molecule type" value="Genomic_DNA"/>
</dbReference>
<organism evidence="2 3">
    <name type="scientific">Burkholderia theae</name>
    <dbReference type="NCBI Taxonomy" id="3143496"/>
    <lineage>
        <taxon>Bacteria</taxon>
        <taxon>Pseudomonadati</taxon>
        <taxon>Pseudomonadota</taxon>
        <taxon>Betaproteobacteria</taxon>
        <taxon>Burkholderiales</taxon>
        <taxon>Burkholderiaceae</taxon>
        <taxon>Burkholderia</taxon>
    </lineage>
</organism>
<gene>
    <name evidence="2" type="ORF">VOI36_03140</name>
</gene>
<sequence>MRSVIAGKADRWRVVARICRAQSLERTMRDYRIDVVFKRAREKLRRAPPACRQDGGSGKGDAGVLPVRQKSNSEGEDFGCAWCVLGE</sequence>
<reference evidence="2 3" key="1">
    <citation type="submission" date="2024-05" db="EMBL/GenBank/DDBJ databases">
        <title>Burkholderia sp. Nov. a novel bacteria isolated from rhizosphere soil of Camellia sinensis.</title>
        <authorList>
            <person name="Dong Y."/>
        </authorList>
    </citation>
    <scope>NUCLEOTIDE SEQUENCE [LARGE SCALE GENOMIC DNA]</scope>
    <source>
        <strain evidence="2 3">GS2Y</strain>
    </source>
</reference>
<evidence type="ECO:0000256" key="1">
    <source>
        <dbReference type="SAM" id="MobiDB-lite"/>
    </source>
</evidence>
<comment type="caution">
    <text evidence="2">The sequence shown here is derived from an EMBL/GenBank/DDBJ whole genome shotgun (WGS) entry which is preliminary data.</text>
</comment>
<protein>
    <submittedName>
        <fullName evidence="2">Uncharacterized protein</fullName>
    </submittedName>
</protein>
<feature type="region of interest" description="Disordered" evidence="1">
    <location>
        <begin position="46"/>
        <end position="75"/>
    </location>
</feature>
<dbReference type="RefSeq" id="WP_343490755.1">
    <property type="nucleotide sequence ID" value="NZ_JBCPYA010000001.1"/>
</dbReference>
<accession>A0ABU9WA08</accession>
<dbReference type="Proteomes" id="UP001466933">
    <property type="component" value="Unassembled WGS sequence"/>
</dbReference>